<evidence type="ECO:0000313" key="2">
    <source>
        <dbReference type="Proteomes" id="UP001054945"/>
    </source>
</evidence>
<evidence type="ECO:0000313" key="1">
    <source>
        <dbReference type="EMBL" id="GIY55910.1"/>
    </source>
</evidence>
<gene>
    <name evidence="1" type="ORF">CEXT_89701</name>
</gene>
<keyword evidence="2" id="KW-1185">Reference proteome</keyword>
<dbReference type="Proteomes" id="UP001054945">
    <property type="component" value="Unassembled WGS sequence"/>
</dbReference>
<proteinExistence type="predicted"/>
<dbReference type="AlphaFoldDB" id="A0AAV4UDV4"/>
<protein>
    <submittedName>
        <fullName evidence="1">Uncharacterized protein</fullName>
    </submittedName>
</protein>
<comment type="caution">
    <text evidence="1">The sequence shown here is derived from an EMBL/GenBank/DDBJ whole genome shotgun (WGS) entry which is preliminary data.</text>
</comment>
<name>A0AAV4UDV4_CAEEX</name>
<accession>A0AAV4UDV4</accession>
<dbReference type="EMBL" id="BPLR01012696">
    <property type="protein sequence ID" value="GIY55910.1"/>
    <property type="molecule type" value="Genomic_DNA"/>
</dbReference>
<sequence>MQDMGSRFIVIQIVLQGICWIAPHFTTAVLKVPQLFQGRHLKVNIQLPFDTNRITFRIQIYHAYLQHIYGIFRSAHSCWIVEELPSSCWIVEEFPVHLDSGRIAQFMLDSGRIAQFMLDSGRIAQFMLDSGRIAQFMLDSGRIAQFCWIVEELPSSLDSCPVHVG</sequence>
<reference evidence="1 2" key="1">
    <citation type="submission" date="2021-06" db="EMBL/GenBank/DDBJ databases">
        <title>Caerostris extrusa draft genome.</title>
        <authorList>
            <person name="Kono N."/>
            <person name="Arakawa K."/>
        </authorList>
    </citation>
    <scope>NUCLEOTIDE SEQUENCE [LARGE SCALE GENOMIC DNA]</scope>
</reference>
<organism evidence="1 2">
    <name type="scientific">Caerostris extrusa</name>
    <name type="common">Bark spider</name>
    <name type="synonym">Caerostris bankana</name>
    <dbReference type="NCBI Taxonomy" id="172846"/>
    <lineage>
        <taxon>Eukaryota</taxon>
        <taxon>Metazoa</taxon>
        <taxon>Ecdysozoa</taxon>
        <taxon>Arthropoda</taxon>
        <taxon>Chelicerata</taxon>
        <taxon>Arachnida</taxon>
        <taxon>Araneae</taxon>
        <taxon>Araneomorphae</taxon>
        <taxon>Entelegynae</taxon>
        <taxon>Araneoidea</taxon>
        <taxon>Araneidae</taxon>
        <taxon>Caerostris</taxon>
    </lineage>
</organism>